<dbReference type="EMBL" id="JAKZEL010000024">
    <property type="protein sequence ID" value="KAI4530813.1"/>
    <property type="molecule type" value="Genomic_DNA"/>
</dbReference>
<name>A0AAD4TN45_OVIAM</name>
<evidence type="ECO:0000313" key="1">
    <source>
        <dbReference type="EMBL" id="KAI4530813.1"/>
    </source>
</evidence>
<comment type="caution">
    <text evidence="1">The sequence shown here is derived from an EMBL/GenBank/DDBJ whole genome shotgun (WGS) entry which is preliminary data.</text>
</comment>
<gene>
    <name evidence="1" type="ORF">MG293_018671</name>
</gene>
<proteinExistence type="predicted"/>
<dbReference type="Proteomes" id="UP001214576">
    <property type="component" value="Unassembled WGS sequence"/>
</dbReference>
<protein>
    <submittedName>
        <fullName evidence="1">Uncharacterized protein</fullName>
    </submittedName>
</protein>
<evidence type="ECO:0000313" key="2">
    <source>
        <dbReference type="Proteomes" id="UP001214576"/>
    </source>
</evidence>
<keyword evidence="2" id="KW-1185">Reference proteome</keyword>
<organism evidence="1 2">
    <name type="scientific">Ovis ammon polii</name>
    <dbReference type="NCBI Taxonomy" id="230172"/>
    <lineage>
        <taxon>Eukaryota</taxon>
        <taxon>Metazoa</taxon>
        <taxon>Chordata</taxon>
        <taxon>Craniata</taxon>
        <taxon>Vertebrata</taxon>
        <taxon>Euteleostomi</taxon>
        <taxon>Mammalia</taxon>
        <taxon>Eutheria</taxon>
        <taxon>Laurasiatheria</taxon>
        <taxon>Artiodactyla</taxon>
        <taxon>Ruminantia</taxon>
        <taxon>Pecora</taxon>
        <taxon>Bovidae</taxon>
        <taxon>Caprinae</taxon>
        <taxon>Ovis</taxon>
    </lineage>
</organism>
<sequence>MQSSHSPWTPEAISSPGLVLLRRSFPKAEVIGKEGKSYSKQGISGGLKPEEGKMTQILKGSCCLKSQAYNVVVVMFMSSGYIPEDVFGFLMGGKSFLIDLDGEINAKHSPNNKKKQISLSSDGLDLVLADSGLGDGSKIPAYESELNGFEFQFSLDAVEITE</sequence>
<reference evidence="1" key="1">
    <citation type="submission" date="2022-03" db="EMBL/GenBank/DDBJ databases">
        <title>Genomic analyses of argali, domestic sheep and their hybrids provide insights into chromosomal evolution, heterosis and genetic basis of agronomic traits.</title>
        <authorList>
            <person name="Li M."/>
        </authorList>
    </citation>
    <scope>NUCLEOTIDE SEQUENCE</scope>
    <source>
        <strain evidence="1">CAU-MHL-2022a</strain>
        <tissue evidence="1">Skin</tissue>
    </source>
</reference>
<accession>A0AAD4TN45</accession>
<dbReference type="AlphaFoldDB" id="A0AAD4TN45"/>